<gene>
    <name evidence="1" type="ORF">ARMGADRAFT_919574</name>
</gene>
<feature type="non-terminal residue" evidence="1">
    <location>
        <position position="1"/>
    </location>
</feature>
<dbReference type="OrthoDB" id="5979581at2759"/>
<reference evidence="2" key="1">
    <citation type="journal article" date="2017" name="Nat. Ecol. Evol.">
        <title>Genome expansion and lineage-specific genetic innovations in the forest pathogenic fungi Armillaria.</title>
        <authorList>
            <person name="Sipos G."/>
            <person name="Prasanna A.N."/>
            <person name="Walter M.C."/>
            <person name="O'Connor E."/>
            <person name="Balint B."/>
            <person name="Krizsan K."/>
            <person name="Kiss B."/>
            <person name="Hess J."/>
            <person name="Varga T."/>
            <person name="Slot J."/>
            <person name="Riley R."/>
            <person name="Boka B."/>
            <person name="Rigling D."/>
            <person name="Barry K."/>
            <person name="Lee J."/>
            <person name="Mihaltcheva S."/>
            <person name="LaButti K."/>
            <person name="Lipzen A."/>
            <person name="Waldron R."/>
            <person name="Moloney N.M."/>
            <person name="Sperisen C."/>
            <person name="Kredics L."/>
            <person name="Vagvoelgyi C."/>
            <person name="Patrignani A."/>
            <person name="Fitzpatrick D."/>
            <person name="Nagy I."/>
            <person name="Doyle S."/>
            <person name="Anderson J.B."/>
            <person name="Grigoriev I.V."/>
            <person name="Gueldener U."/>
            <person name="Muensterkoetter M."/>
            <person name="Nagy L.G."/>
        </authorList>
    </citation>
    <scope>NUCLEOTIDE SEQUENCE [LARGE SCALE GENOMIC DNA]</scope>
    <source>
        <strain evidence="2">Ar21-2</strain>
    </source>
</reference>
<dbReference type="AlphaFoldDB" id="A0A2H3EKS1"/>
<sequence>LVNAAILQPLPIPTLQEAMQQIFVVADFDSGNLKHVTSHRHPQSKKFPIYRCLPEIIIDGSWDGKPDIWTFGCLIFELITGSALFKHVPYPKYDLDEPNFMLHQMICYTGEDFGSQQLSMSPLTGQFLDSTCACAFLNLNVVAHLPFHRLSPIALSTYPSRSSKL</sequence>
<dbReference type="SUPFAM" id="SSF56112">
    <property type="entry name" value="Protein kinase-like (PK-like)"/>
    <property type="match status" value="1"/>
</dbReference>
<evidence type="ECO:0000313" key="2">
    <source>
        <dbReference type="Proteomes" id="UP000217790"/>
    </source>
</evidence>
<evidence type="ECO:0008006" key="3">
    <source>
        <dbReference type="Google" id="ProtNLM"/>
    </source>
</evidence>
<proteinExistence type="predicted"/>
<dbReference type="STRING" id="47427.A0A2H3EKS1"/>
<accession>A0A2H3EKS1</accession>
<dbReference type="InParanoid" id="A0A2H3EKS1"/>
<dbReference type="Gene3D" id="1.10.510.10">
    <property type="entry name" value="Transferase(Phosphotransferase) domain 1"/>
    <property type="match status" value="1"/>
</dbReference>
<evidence type="ECO:0000313" key="1">
    <source>
        <dbReference type="EMBL" id="PBK99716.1"/>
    </source>
</evidence>
<name>A0A2H3EKS1_ARMGA</name>
<organism evidence="1 2">
    <name type="scientific">Armillaria gallica</name>
    <name type="common">Bulbous honey fungus</name>
    <name type="synonym">Armillaria bulbosa</name>
    <dbReference type="NCBI Taxonomy" id="47427"/>
    <lineage>
        <taxon>Eukaryota</taxon>
        <taxon>Fungi</taxon>
        <taxon>Dikarya</taxon>
        <taxon>Basidiomycota</taxon>
        <taxon>Agaricomycotina</taxon>
        <taxon>Agaricomycetes</taxon>
        <taxon>Agaricomycetidae</taxon>
        <taxon>Agaricales</taxon>
        <taxon>Marasmiineae</taxon>
        <taxon>Physalacriaceae</taxon>
        <taxon>Armillaria</taxon>
    </lineage>
</organism>
<dbReference type="InterPro" id="IPR011009">
    <property type="entry name" value="Kinase-like_dom_sf"/>
</dbReference>
<dbReference type="EMBL" id="KZ293647">
    <property type="protein sequence ID" value="PBK99716.1"/>
    <property type="molecule type" value="Genomic_DNA"/>
</dbReference>
<keyword evidence="2" id="KW-1185">Reference proteome</keyword>
<protein>
    <recommendedName>
        <fullName evidence="3">Protein kinase domain-containing protein</fullName>
    </recommendedName>
</protein>
<dbReference type="Proteomes" id="UP000217790">
    <property type="component" value="Unassembled WGS sequence"/>
</dbReference>